<feature type="transmembrane region" description="Helical" evidence="9">
    <location>
        <begin position="580"/>
        <end position="600"/>
    </location>
</feature>
<name>A0A1B0C1D6_9MUSC</name>
<proteinExistence type="inferred from homology"/>
<evidence type="ECO:0000313" key="11">
    <source>
        <dbReference type="EnsemblMetazoa" id="GPPI046521-PA"/>
    </source>
</evidence>
<dbReference type="SMART" id="SM00382">
    <property type="entry name" value="AAA"/>
    <property type="match status" value="1"/>
</dbReference>
<dbReference type="Pfam" id="PF00005">
    <property type="entry name" value="ABC_tran"/>
    <property type="match status" value="1"/>
</dbReference>
<dbReference type="EMBL" id="JXJN01023980">
    <property type="status" value="NOT_ANNOTATED_CDS"/>
    <property type="molecule type" value="Genomic_DNA"/>
</dbReference>
<evidence type="ECO:0000256" key="7">
    <source>
        <dbReference type="ARBA" id="ARBA00022989"/>
    </source>
</evidence>
<protein>
    <recommendedName>
        <fullName evidence="10">ABC transporter domain-containing protein</fullName>
    </recommendedName>
</protein>
<evidence type="ECO:0000256" key="6">
    <source>
        <dbReference type="ARBA" id="ARBA00022840"/>
    </source>
</evidence>
<dbReference type="STRING" id="67801.A0A1B0C1D6"/>
<dbReference type="InterPro" id="IPR003593">
    <property type="entry name" value="AAA+_ATPase"/>
</dbReference>
<organism evidence="11 12">
    <name type="scientific">Glossina palpalis gambiensis</name>
    <dbReference type="NCBI Taxonomy" id="67801"/>
    <lineage>
        <taxon>Eukaryota</taxon>
        <taxon>Metazoa</taxon>
        <taxon>Ecdysozoa</taxon>
        <taxon>Arthropoda</taxon>
        <taxon>Hexapoda</taxon>
        <taxon>Insecta</taxon>
        <taxon>Pterygota</taxon>
        <taxon>Neoptera</taxon>
        <taxon>Endopterygota</taxon>
        <taxon>Diptera</taxon>
        <taxon>Brachycera</taxon>
        <taxon>Muscomorpha</taxon>
        <taxon>Hippoboscoidea</taxon>
        <taxon>Glossinidae</taxon>
        <taxon>Glossina</taxon>
    </lineage>
</organism>
<accession>A0A1B0C1D6</accession>
<dbReference type="CDD" id="cd03213">
    <property type="entry name" value="ABCG_EPDR"/>
    <property type="match status" value="1"/>
</dbReference>
<feature type="transmembrane region" description="Helical" evidence="9">
    <location>
        <begin position="440"/>
        <end position="458"/>
    </location>
</feature>
<dbReference type="InterPro" id="IPR027417">
    <property type="entry name" value="P-loop_NTPase"/>
</dbReference>
<comment type="subcellular location">
    <subcellularLocation>
        <location evidence="1">Membrane</location>
        <topology evidence="1">Multi-pass membrane protein</topology>
    </subcellularLocation>
</comment>
<dbReference type="PANTHER" id="PTHR48041:SF26">
    <property type="entry name" value="FI22810P1"/>
    <property type="match status" value="1"/>
</dbReference>
<dbReference type="FunFam" id="3.40.50.300:FF:001077">
    <property type="entry name" value="Uncharacterized protein, isoform A"/>
    <property type="match status" value="1"/>
</dbReference>
<dbReference type="VEuPathDB" id="VectorBase:GPPI046521"/>
<feature type="transmembrane region" description="Helical" evidence="9">
    <location>
        <begin position="662"/>
        <end position="684"/>
    </location>
</feature>
<evidence type="ECO:0000256" key="1">
    <source>
        <dbReference type="ARBA" id="ARBA00004141"/>
    </source>
</evidence>
<keyword evidence="12" id="KW-1185">Reference proteome</keyword>
<dbReference type="EMBL" id="JXJN01023981">
    <property type="status" value="NOT_ANNOTATED_CDS"/>
    <property type="molecule type" value="Genomic_DNA"/>
</dbReference>
<keyword evidence="4 9" id="KW-0812">Transmembrane</keyword>
<dbReference type="EnsemblMetazoa" id="GPPI046521-RA">
    <property type="protein sequence ID" value="GPPI046521-PA"/>
    <property type="gene ID" value="GPPI046521"/>
</dbReference>
<evidence type="ECO:0000256" key="4">
    <source>
        <dbReference type="ARBA" id="ARBA00022692"/>
    </source>
</evidence>
<sequence>MLTAREEFFAGITPATATIGVGIEMLSNDTNPPTQTVYNSTTLHLSTSNGKSYTNGIHTSLNGSSTNHTAQLTTRTNGHTINKSNDSNDDEINPFSNLPCREPVDLEFKNLSLTVNLGFRKGKKEILHNVCGKFLGSQLIAIMGPSGAGKSTLLDALSGFKTTGVDGSILLNGRRRDLRMSSFRRMSCYITQDDRLHPLLTVHENMHIAADLKLGPNVSYEEKEERIEDILVLLGLKDHDLTLTKCLSGGQKKRLSIAMELINNPTIMFLDEPTTGLDSSSCTKVLELCKKLAQQGRTVICTVHQPTAKLFQIFDQVYVLAAGNCIYQGSPHQMVPFLQAVGLPCQVYHNPADYIIELASGEYGQDKLTTLKSATGNGKCLSWFDNPDRILTSEELMRKHRIPKKSKKRSLEDTSYMNQLSVLLHRGYIKSKRDTTMTHLRLGVNIFVALMLSALYYNSGKEGSRVIDNYNLLFAILIHHSTSSMMLTVLTFPMEMTILLKEHFNRWYSLKAYYTAVTLIDLPISICASFLFTSIIYYFSHQPMEWPRFWMFFAISSLTVVAGQSFGLIVGSWFDVVNGTFLAPVLNIPMMMFAGFVVALRDLHSYLKWGSHISYLRYALEGFVGGVYGENRGVLECEEAPYCHYRYPKKFLEEIAMRGDQFWFDIIALCVTIAIFRFISYVVLKAKIKSVK</sequence>
<evidence type="ECO:0000256" key="9">
    <source>
        <dbReference type="SAM" id="Phobius"/>
    </source>
</evidence>
<dbReference type="InterPro" id="IPR050352">
    <property type="entry name" value="ABCG_transporters"/>
</dbReference>
<dbReference type="Gene3D" id="3.40.50.300">
    <property type="entry name" value="P-loop containing nucleotide triphosphate hydrolases"/>
    <property type="match status" value="1"/>
</dbReference>
<dbReference type="GO" id="GO:0140359">
    <property type="term" value="F:ABC-type transporter activity"/>
    <property type="evidence" value="ECO:0007669"/>
    <property type="project" value="InterPro"/>
</dbReference>
<dbReference type="GO" id="GO:0016887">
    <property type="term" value="F:ATP hydrolysis activity"/>
    <property type="evidence" value="ECO:0007669"/>
    <property type="project" value="InterPro"/>
</dbReference>
<dbReference type="SUPFAM" id="SSF52540">
    <property type="entry name" value="P-loop containing nucleoside triphosphate hydrolases"/>
    <property type="match status" value="1"/>
</dbReference>
<dbReference type="InterPro" id="IPR013525">
    <property type="entry name" value="ABC2_TM"/>
</dbReference>
<comment type="similarity">
    <text evidence="2">Belongs to the ABC transporter superfamily. ABCG family. Eye pigment precursor importer (TC 3.A.1.204) subfamily.</text>
</comment>
<evidence type="ECO:0000259" key="10">
    <source>
        <dbReference type="PROSITE" id="PS50893"/>
    </source>
</evidence>
<reference evidence="12" key="1">
    <citation type="submission" date="2015-01" db="EMBL/GenBank/DDBJ databases">
        <authorList>
            <person name="Aksoy S."/>
            <person name="Warren W."/>
            <person name="Wilson R.K."/>
        </authorList>
    </citation>
    <scope>NUCLEOTIDE SEQUENCE [LARGE SCALE GENOMIC DNA]</scope>
    <source>
        <strain evidence="12">IAEA</strain>
    </source>
</reference>
<dbReference type="AlphaFoldDB" id="A0A1B0C1D6"/>
<evidence type="ECO:0000256" key="8">
    <source>
        <dbReference type="ARBA" id="ARBA00023136"/>
    </source>
</evidence>
<feature type="transmembrane region" description="Helical" evidence="9">
    <location>
        <begin position="551"/>
        <end position="574"/>
    </location>
</feature>
<keyword evidence="5" id="KW-0547">Nucleotide-binding</keyword>
<keyword evidence="8 9" id="KW-0472">Membrane</keyword>
<keyword evidence="6" id="KW-0067">ATP-binding</keyword>
<dbReference type="GO" id="GO:0005886">
    <property type="term" value="C:plasma membrane"/>
    <property type="evidence" value="ECO:0007669"/>
    <property type="project" value="TreeGrafter"/>
</dbReference>
<dbReference type="PROSITE" id="PS00211">
    <property type="entry name" value="ABC_TRANSPORTER_1"/>
    <property type="match status" value="1"/>
</dbReference>
<dbReference type="InterPro" id="IPR003439">
    <property type="entry name" value="ABC_transporter-like_ATP-bd"/>
</dbReference>
<evidence type="ECO:0000256" key="5">
    <source>
        <dbReference type="ARBA" id="ARBA00022741"/>
    </source>
</evidence>
<feature type="domain" description="ABC transporter" evidence="10">
    <location>
        <begin position="106"/>
        <end position="347"/>
    </location>
</feature>
<reference evidence="11" key="2">
    <citation type="submission" date="2020-05" db="UniProtKB">
        <authorList>
            <consortium name="EnsemblMetazoa"/>
        </authorList>
    </citation>
    <scope>IDENTIFICATION</scope>
    <source>
        <strain evidence="11">IAEA</strain>
    </source>
</reference>
<dbReference type="Proteomes" id="UP000092460">
    <property type="component" value="Unassembled WGS sequence"/>
</dbReference>
<evidence type="ECO:0000256" key="3">
    <source>
        <dbReference type="ARBA" id="ARBA00022448"/>
    </source>
</evidence>
<feature type="transmembrane region" description="Helical" evidence="9">
    <location>
        <begin position="470"/>
        <end position="492"/>
    </location>
</feature>
<feature type="transmembrane region" description="Helical" evidence="9">
    <location>
        <begin position="512"/>
        <end position="539"/>
    </location>
</feature>
<dbReference type="PROSITE" id="PS50893">
    <property type="entry name" value="ABC_TRANSPORTER_2"/>
    <property type="match status" value="1"/>
</dbReference>
<evidence type="ECO:0000256" key="2">
    <source>
        <dbReference type="ARBA" id="ARBA00005814"/>
    </source>
</evidence>
<evidence type="ECO:0000313" key="12">
    <source>
        <dbReference type="Proteomes" id="UP000092460"/>
    </source>
</evidence>
<dbReference type="InterPro" id="IPR017871">
    <property type="entry name" value="ABC_transporter-like_CS"/>
</dbReference>
<keyword evidence="3" id="KW-0813">Transport</keyword>
<dbReference type="GO" id="GO:0005524">
    <property type="term" value="F:ATP binding"/>
    <property type="evidence" value="ECO:0007669"/>
    <property type="project" value="UniProtKB-KW"/>
</dbReference>
<keyword evidence="7 9" id="KW-1133">Transmembrane helix</keyword>
<dbReference type="PANTHER" id="PTHR48041">
    <property type="entry name" value="ABC TRANSPORTER G FAMILY MEMBER 28"/>
    <property type="match status" value="1"/>
</dbReference>
<dbReference type="Pfam" id="PF01061">
    <property type="entry name" value="ABC2_membrane"/>
    <property type="match status" value="1"/>
</dbReference>